<keyword evidence="1" id="KW-0812">Transmembrane</keyword>
<feature type="transmembrane region" description="Helical" evidence="1">
    <location>
        <begin position="47"/>
        <end position="77"/>
    </location>
</feature>
<keyword evidence="1" id="KW-1133">Transmembrane helix</keyword>
<feature type="transmembrane region" description="Helical" evidence="1">
    <location>
        <begin position="89"/>
        <end position="107"/>
    </location>
</feature>
<feature type="transmembrane region" description="Helical" evidence="1">
    <location>
        <begin position="6"/>
        <end position="35"/>
    </location>
</feature>
<protein>
    <recommendedName>
        <fullName evidence="4">DUF5671 domain-containing protein</fullName>
    </recommendedName>
</protein>
<name>A0ABS6DT17_9MOLU</name>
<evidence type="ECO:0000313" key="2">
    <source>
        <dbReference type="EMBL" id="MBU4693574.1"/>
    </source>
</evidence>
<accession>A0ABS6DT17</accession>
<dbReference type="EMBL" id="JAHMHK010000001">
    <property type="protein sequence ID" value="MBU4693574.1"/>
    <property type="molecule type" value="Genomic_DNA"/>
</dbReference>
<gene>
    <name evidence="2" type="ORF">KQ878_01595</name>
</gene>
<proteinExistence type="predicted"/>
<evidence type="ECO:0000313" key="3">
    <source>
        <dbReference type="Proteomes" id="UP000812267"/>
    </source>
</evidence>
<dbReference type="Proteomes" id="UP000812267">
    <property type="component" value="Unassembled WGS sequence"/>
</dbReference>
<evidence type="ECO:0008006" key="4">
    <source>
        <dbReference type="Google" id="ProtNLM"/>
    </source>
</evidence>
<evidence type="ECO:0000256" key="1">
    <source>
        <dbReference type="SAM" id="Phobius"/>
    </source>
</evidence>
<sequence>MKIKKISFWTVTTLSIFAFIISAILLLVLFIVAVVNAKNDGAPQKELAYTFLKLILCFLIVSVLLHVIAIPLGVIYYKHRIFYANDWNIGAFQFLFPISATISLMVWKKQKEKIKNASKVNALAKIKDLKSIDN</sequence>
<organism evidence="2 3">
    <name type="scientific">Mycoplasma zalophidermidis</name>
    <dbReference type="NCBI Taxonomy" id="398174"/>
    <lineage>
        <taxon>Bacteria</taxon>
        <taxon>Bacillati</taxon>
        <taxon>Mycoplasmatota</taxon>
        <taxon>Mollicutes</taxon>
        <taxon>Mycoplasmataceae</taxon>
        <taxon>Mycoplasma</taxon>
    </lineage>
</organism>
<keyword evidence="1" id="KW-0472">Membrane</keyword>
<reference evidence="2" key="1">
    <citation type="submission" date="2021-06" db="EMBL/GenBank/DDBJ databases">
        <title>Novel Mycoplasma species detected in California sea lions (Zalophus californianus) from the USA.</title>
        <authorList>
            <person name="Volokhov D.V."/>
            <person name="Furtak V.A."/>
            <person name="Zagorodnyaya T.A."/>
        </authorList>
    </citation>
    <scope>NUCLEOTIDE SEQUENCE [LARGE SCALE GENOMIC DNA]</scope>
    <source>
        <strain evidence="2">CSL 4779</strain>
    </source>
</reference>
<keyword evidence="3" id="KW-1185">Reference proteome</keyword>
<dbReference type="RefSeq" id="WP_216567799.1">
    <property type="nucleotide sequence ID" value="NZ_JAHMHK010000001.1"/>
</dbReference>
<comment type="caution">
    <text evidence="2">The sequence shown here is derived from an EMBL/GenBank/DDBJ whole genome shotgun (WGS) entry which is preliminary data.</text>
</comment>